<evidence type="ECO:0000313" key="2">
    <source>
        <dbReference type="EMBL" id="CAB3937025.1"/>
    </source>
</evidence>
<gene>
    <name evidence="2" type="ORF">LMG6000_05149</name>
</gene>
<organism evidence="2 3">
    <name type="scientific">Achromobacter insolitus</name>
    <dbReference type="NCBI Taxonomy" id="217204"/>
    <lineage>
        <taxon>Bacteria</taxon>
        <taxon>Pseudomonadati</taxon>
        <taxon>Pseudomonadota</taxon>
        <taxon>Betaproteobacteria</taxon>
        <taxon>Burkholderiales</taxon>
        <taxon>Alcaligenaceae</taxon>
        <taxon>Achromobacter</taxon>
    </lineage>
</organism>
<evidence type="ECO:0000256" key="1">
    <source>
        <dbReference type="SAM" id="Phobius"/>
    </source>
</evidence>
<feature type="transmembrane region" description="Helical" evidence="1">
    <location>
        <begin position="33"/>
        <end position="51"/>
    </location>
</feature>
<evidence type="ECO:0008006" key="4">
    <source>
        <dbReference type="Google" id="ProtNLM"/>
    </source>
</evidence>
<name>A0A6S7F843_9BURK</name>
<feature type="transmembrane region" description="Helical" evidence="1">
    <location>
        <begin position="84"/>
        <end position="104"/>
    </location>
</feature>
<dbReference type="Proteomes" id="UP000494183">
    <property type="component" value="Unassembled WGS sequence"/>
</dbReference>
<proteinExistence type="predicted"/>
<accession>A0A6S7F843</accession>
<feature type="transmembrane region" description="Helical" evidence="1">
    <location>
        <begin position="125"/>
        <end position="155"/>
    </location>
</feature>
<protein>
    <recommendedName>
        <fullName evidence="4">TM2 domain-containing protein</fullName>
    </recommendedName>
</protein>
<keyword evidence="3" id="KW-1185">Reference proteome</keyword>
<dbReference type="EMBL" id="CADILH010000010">
    <property type="protein sequence ID" value="CAB3937025.1"/>
    <property type="molecule type" value="Genomic_DNA"/>
</dbReference>
<feature type="transmembrane region" description="Helical" evidence="1">
    <location>
        <begin position="58"/>
        <end position="78"/>
    </location>
</feature>
<evidence type="ECO:0000313" key="3">
    <source>
        <dbReference type="Proteomes" id="UP000494183"/>
    </source>
</evidence>
<reference evidence="2 3" key="1">
    <citation type="submission" date="2020-04" db="EMBL/GenBank/DDBJ databases">
        <authorList>
            <person name="De Canck E."/>
        </authorList>
    </citation>
    <scope>NUCLEOTIDE SEQUENCE [LARGE SCALE GENOMIC DNA]</scope>
    <source>
        <strain evidence="2 3">LMG 6000</strain>
    </source>
</reference>
<dbReference type="AlphaFoldDB" id="A0A6S7F843"/>
<keyword evidence="1" id="KW-1133">Transmembrane helix</keyword>
<keyword evidence="1" id="KW-0472">Membrane</keyword>
<sequence length="165" mass="18393">MAPWSFFRSTDMTQLQASSPLSAAPARRPRGKVTVGLLACLFGAVGAHWWYLGRRHAWLVTALALISLFCAVRFYPVWYDNPAFFLLFIPMIDGFIESAVFSLMPDEKFDRLYNAGLGRPTRTGWGPVLVAILACLVGAIVSMFAIAMVVVYTWIAMGWLDGYVF</sequence>
<keyword evidence="1" id="KW-0812">Transmembrane</keyword>